<gene>
    <name evidence="1" type="ORF">KKR91_05045</name>
</gene>
<dbReference type="SUPFAM" id="SSF47226">
    <property type="entry name" value="Histidine-containing phosphotransfer domain, HPT domain"/>
    <property type="match status" value="1"/>
</dbReference>
<evidence type="ECO:0000313" key="1">
    <source>
        <dbReference type="EMBL" id="QWC10968.1"/>
    </source>
</evidence>
<organism evidence="1 2">
    <name type="scientific">Arthrobacter jiangjiafuii</name>
    <dbReference type="NCBI Taxonomy" id="2817475"/>
    <lineage>
        <taxon>Bacteria</taxon>
        <taxon>Bacillati</taxon>
        <taxon>Actinomycetota</taxon>
        <taxon>Actinomycetes</taxon>
        <taxon>Micrococcales</taxon>
        <taxon>Micrococcaceae</taxon>
        <taxon>Arthrobacter</taxon>
    </lineage>
</organism>
<reference evidence="1 2" key="1">
    <citation type="submission" date="2021-05" db="EMBL/GenBank/DDBJ databases">
        <title>Novel species in genus Arthrobacter.</title>
        <authorList>
            <person name="Zhang G."/>
        </authorList>
    </citation>
    <scope>NUCLEOTIDE SEQUENCE [LARGE SCALE GENOMIC DNA]</scope>
    <source>
        <strain evidence="2">zg-ZUI227</strain>
    </source>
</reference>
<dbReference type="InterPro" id="IPR036641">
    <property type="entry name" value="HPT_dom_sf"/>
</dbReference>
<evidence type="ECO:0008006" key="3">
    <source>
        <dbReference type="Google" id="ProtNLM"/>
    </source>
</evidence>
<sequence>MGQTSCQEYITNYISLWDDRFDRLCRAVISADNEAAMDVVLSIRISSQMAGAERLATLAHSAQHLLAHSGVAELATMIAGIAVCGRETMSCLLTTLD</sequence>
<dbReference type="GO" id="GO:0000160">
    <property type="term" value="P:phosphorelay signal transduction system"/>
    <property type="evidence" value="ECO:0007669"/>
    <property type="project" value="InterPro"/>
</dbReference>
<accession>A0A975R1W4</accession>
<dbReference type="KEGG" id="ajg:KKR91_05045"/>
<dbReference type="EMBL" id="CP076022">
    <property type="protein sequence ID" value="QWC10968.1"/>
    <property type="molecule type" value="Genomic_DNA"/>
</dbReference>
<dbReference type="AlphaFoldDB" id="A0A975R1W4"/>
<proteinExistence type="predicted"/>
<keyword evidence="2" id="KW-1185">Reference proteome</keyword>
<dbReference type="RefSeq" id="WP_215057284.1">
    <property type="nucleotide sequence ID" value="NZ_CP076022.1"/>
</dbReference>
<evidence type="ECO:0000313" key="2">
    <source>
        <dbReference type="Proteomes" id="UP000676885"/>
    </source>
</evidence>
<name>A0A975R1W4_9MICC</name>
<dbReference type="Proteomes" id="UP000676885">
    <property type="component" value="Chromosome"/>
</dbReference>
<protein>
    <recommendedName>
        <fullName evidence="3">Hpt domain-containing protein</fullName>
    </recommendedName>
</protein>